<organism evidence="2 3">
    <name type="scientific">Agrococcus versicolor</name>
    <dbReference type="NCBI Taxonomy" id="501482"/>
    <lineage>
        <taxon>Bacteria</taxon>
        <taxon>Bacillati</taxon>
        <taxon>Actinomycetota</taxon>
        <taxon>Actinomycetes</taxon>
        <taxon>Micrococcales</taxon>
        <taxon>Microbacteriaceae</taxon>
        <taxon>Agrococcus</taxon>
    </lineage>
</organism>
<sequence>MPDLASGKYVSQSDALRQWAPAAREVLVAVAHEYGAWITEEDLAERVQAATGVTTRQPAQEWVGNLLARVAAEAAMRGEPRLASLCVRADLSVGDHAGSVPGEGVQARERLAAEDRLECYRAFGATLPPGGGQPQLTPRTVARPAATRTAPRARRTTPVPRALPTGSMREVTCLACFMVVPAADTCRDCGAPLPA</sequence>
<name>A0ABP5MEM1_9MICO</name>
<proteinExistence type="predicted"/>
<evidence type="ECO:0008006" key="4">
    <source>
        <dbReference type="Google" id="ProtNLM"/>
    </source>
</evidence>
<reference evidence="3" key="1">
    <citation type="journal article" date="2019" name="Int. J. Syst. Evol. Microbiol.">
        <title>The Global Catalogue of Microorganisms (GCM) 10K type strain sequencing project: providing services to taxonomists for standard genome sequencing and annotation.</title>
        <authorList>
            <consortium name="The Broad Institute Genomics Platform"/>
            <consortium name="The Broad Institute Genome Sequencing Center for Infectious Disease"/>
            <person name="Wu L."/>
            <person name="Ma J."/>
        </authorList>
    </citation>
    <scope>NUCLEOTIDE SEQUENCE [LARGE SCALE GENOMIC DNA]</scope>
    <source>
        <strain evidence="3">JCM 16026</strain>
    </source>
</reference>
<evidence type="ECO:0000313" key="3">
    <source>
        <dbReference type="Proteomes" id="UP001501599"/>
    </source>
</evidence>
<evidence type="ECO:0000313" key="2">
    <source>
        <dbReference type="EMBL" id="GAA2172997.1"/>
    </source>
</evidence>
<accession>A0ABP5MEM1</accession>
<gene>
    <name evidence="2" type="ORF">GCM10009846_13170</name>
</gene>
<protein>
    <recommendedName>
        <fullName evidence="4">Zinc ribbon domain-containing protein</fullName>
    </recommendedName>
</protein>
<feature type="region of interest" description="Disordered" evidence="1">
    <location>
        <begin position="128"/>
        <end position="163"/>
    </location>
</feature>
<dbReference type="RefSeq" id="WP_344341864.1">
    <property type="nucleotide sequence ID" value="NZ_BAAAQT010000005.1"/>
</dbReference>
<dbReference type="Proteomes" id="UP001501599">
    <property type="component" value="Unassembled WGS sequence"/>
</dbReference>
<comment type="caution">
    <text evidence="2">The sequence shown here is derived from an EMBL/GenBank/DDBJ whole genome shotgun (WGS) entry which is preliminary data.</text>
</comment>
<evidence type="ECO:0000256" key="1">
    <source>
        <dbReference type="SAM" id="MobiDB-lite"/>
    </source>
</evidence>
<keyword evidence="3" id="KW-1185">Reference proteome</keyword>
<dbReference type="EMBL" id="BAAAQT010000005">
    <property type="protein sequence ID" value="GAA2172997.1"/>
    <property type="molecule type" value="Genomic_DNA"/>
</dbReference>